<evidence type="ECO:0000313" key="12">
    <source>
        <dbReference type="EMBL" id="KXS17556.1"/>
    </source>
</evidence>
<evidence type="ECO:0000256" key="1">
    <source>
        <dbReference type="ARBA" id="ARBA00004123"/>
    </source>
</evidence>
<dbReference type="OrthoDB" id="10253092at2759"/>
<evidence type="ECO:0000256" key="7">
    <source>
        <dbReference type="ARBA" id="ARBA00049708"/>
    </source>
</evidence>
<dbReference type="GO" id="GO:0005634">
    <property type="term" value="C:nucleus"/>
    <property type="evidence" value="ECO:0007669"/>
    <property type="project" value="UniProtKB-SubCell"/>
</dbReference>
<dbReference type="GO" id="GO:0042134">
    <property type="term" value="F:rRNA primary transcript binding"/>
    <property type="evidence" value="ECO:0007669"/>
    <property type="project" value="EnsemblFungi"/>
</dbReference>
<comment type="similarity">
    <text evidence="3">Belongs to the SDO1/SBDS family.</text>
</comment>
<dbReference type="Proteomes" id="UP000070544">
    <property type="component" value="Unassembled WGS sequence"/>
</dbReference>
<dbReference type="FunFam" id="3.30.1250.10:FF:000001">
    <property type="entry name" value="SBDS, ribosome maturation factor"/>
    <property type="match status" value="1"/>
</dbReference>
<dbReference type="OMA" id="AVNPQMD"/>
<keyword evidence="4" id="KW-0963">Cytoplasm</keyword>
<dbReference type="InterPro" id="IPR002140">
    <property type="entry name" value="Sdo1/SBDS"/>
</dbReference>
<keyword evidence="5" id="KW-0690">Ribosome biogenesis</keyword>
<dbReference type="Gene3D" id="1.10.10.900">
    <property type="entry name" value="SBDS protein C-terminal domain, subdomain 1"/>
    <property type="match status" value="1"/>
</dbReference>
<dbReference type="GO" id="GO:1990932">
    <property type="term" value="F:5.8S rRNA binding"/>
    <property type="evidence" value="ECO:0007669"/>
    <property type="project" value="EnsemblFungi"/>
</dbReference>
<evidence type="ECO:0000256" key="8">
    <source>
        <dbReference type="ARBA" id="ARBA00071414"/>
    </source>
</evidence>
<dbReference type="GO" id="GO:0005085">
    <property type="term" value="F:guanyl-nucleotide exchange factor activity"/>
    <property type="evidence" value="ECO:0007669"/>
    <property type="project" value="EnsemblFungi"/>
</dbReference>
<evidence type="ECO:0000259" key="10">
    <source>
        <dbReference type="Pfam" id="PF09377"/>
    </source>
</evidence>
<evidence type="ECO:0000256" key="5">
    <source>
        <dbReference type="ARBA" id="ARBA00022517"/>
    </source>
</evidence>
<dbReference type="GO" id="GO:0070181">
    <property type="term" value="F:small ribosomal subunit rRNA binding"/>
    <property type="evidence" value="ECO:0007669"/>
    <property type="project" value="EnsemblFungi"/>
</dbReference>
<keyword evidence="6" id="KW-0539">Nucleus</keyword>
<evidence type="ECO:0000256" key="6">
    <source>
        <dbReference type="ARBA" id="ARBA00023242"/>
    </source>
</evidence>
<dbReference type="InterPro" id="IPR039100">
    <property type="entry name" value="Sdo1/SBDS-like"/>
</dbReference>
<dbReference type="Gene3D" id="3.30.70.240">
    <property type="match status" value="1"/>
</dbReference>
<protein>
    <recommendedName>
        <fullName evidence="8">Ribosome maturation protein SDO1</fullName>
    </recommendedName>
</protein>
<gene>
    <name evidence="12" type="ORF">M427DRAFT_253806</name>
</gene>
<feature type="domain" description="Ribosome maturation protein SDO1/SBDS N-terminal" evidence="9">
    <location>
        <begin position="15"/>
        <end position="101"/>
    </location>
</feature>
<dbReference type="Pfam" id="PF09377">
    <property type="entry name" value="SBDS_domain_II"/>
    <property type="match status" value="1"/>
</dbReference>
<organism evidence="12 13">
    <name type="scientific">Gonapodya prolifera (strain JEL478)</name>
    <name type="common">Monoblepharis prolifera</name>
    <dbReference type="NCBI Taxonomy" id="1344416"/>
    <lineage>
        <taxon>Eukaryota</taxon>
        <taxon>Fungi</taxon>
        <taxon>Fungi incertae sedis</taxon>
        <taxon>Chytridiomycota</taxon>
        <taxon>Chytridiomycota incertae sedis</taxon>
        <taxon>Monoblepharidomycetes</taxon>
        <taxon>Monoblepharidales</taxon>
        <taxon>Gonapodyaceae</taxon>
        <taxon>Gonapodya</taxon>
    </lineage>
</organism>
<comment type="subunit">
    <text evidence="7">Associates with the 60S ribosomal subunit.</text>
</comment>
<evidence type="ECO:0000256" key="3">
    <source>
        <dbReference type="ARBA" id="ARBA00007433"/>
    </source>
</evidence>
<dbReference type="STRING" id="1344416.A0A139AL94"/>
<evidence type="ECO:0000256" key="2">
    <source>
        <dbReference type="ARBA" id="ARBA00004496"/>
    </source>
</evidence>
<evidence type="ECO:0000256" key="4">
    <source>
        <dbReference type="ARBA" id="ARBA00022490"/>
    </source>
</evidence>
<dbReference type="AlphaFoldDB" id="A0A139AL94"/>
<dbReference type="NCBIfam" id="TIGR00291">
    <property type="entry name" value="RNA_SBDS"/>
    <property type="match status" value="1"/>
</dbReference>
<sequence length="252" mass="28445">MAKIFTPSNQIRLTNVAVVKLKKGGKRFELACYKNKVLEWRNGVETDLDNVVQIHKVFLNVSKGVAANAEDMKKAFGTDDEPKIILEILRKGELQVGDRERQNLQETLSRDIVTQVADMCVNPETKRPYTVSMIEQAMLNVGFSVNTGKGAKQQALDLIRVLQSSSTLPIARARMRLRITTPSRDGKRIKDRLHEMIAEIEGEEFGDEYEVFGLIDPGQYRPITELISSETKGKGDVELLDLKEEVDETRLI</sequence>
<comment type="subcellular location">
    <subcellularLocation>
        <location evidence="2">Cytoplasm</location>
    </subcellularLocation>
    <subcellularLocation>
        <location evidence="1">Nucleus</location>
    </subcellularLocation>
</comment>
<dbReference type="SUPFAM" id="SSF109728">
    <property type="entry name" value="Hypothetical protein AF0491, middle domain"/>
    <property type="match status" value="1"/>
</dbReference>
<dbReference type="Pfam" id="PF20268">
    <property type="entry name" value="SBDS_C"/>
    <property type="match status" value="1"/>
</dbReference>
<dbReference type="Gene3D" id="3.30.1250.10">
    <property type="entry name" value="Ribosome maturation protein SBDS, N-terminal domain"/>
    <property type="match status" value="1"/>
</dbReference>
<feature type="domain" description="Ribosome maturation protein SDO1/SBDS C-terminal" evidence="11">
    <location>
        <begin position="175"/>
        <end position="242"/>
    </location>
</feature>
<dbReference type="SUPFAM" id="SSF89895">
    <property type="entry name" value="FYSH domain"/>
    <property type="match status" value="1"/>
</dbReference>
<dbReference type="PANTHER" id="PTHR10927">
    <property type="entry name" value="RIBOSOME MATURATION PROTEIN SBDS"/>
    <property type="match status" value="1"/>
</dbReference>
<dbReference type="InterPro" id="IPR019783">
    <property type="entry name" value="SDO1/SBDS_N"/>
</dbReference>
<reference evidence="12 13" key="1">
    <citation type="journal article" date="2015" name="Genome Biol. Evol.">
        <title>Phylogenomic analyses indicate that early fungi evolved digesting cell walls of algal ancestors of land plants.</title>
        <authorList>
            <person name="Chang Y."/>
            <person name="Wang S."/>
            <person name="Sekimoto S."/>
            <person name="Aerts A.L."/>
            <person name="Choi C."/>
            <person name="Clum A."/>
            <person name="LaButti K.M."/>
            <person name="Lindquist E.A."/>
            <person name="Yee Ngan C."/>
            <person name="Ohm R.A."/>
            <person name="Salamov A.A."/>
            <person name="Grigoriev I.V."/>
            <person name="Spatafora J.W."/>
            <person name="Berbee M.L."/>
        </authorList>
    </citation>
    <scope>NUCLEOTIDE SEQUENCE [LARGE SCALE GENOMIC DNA]</scope>
    <source>
        <strain evidence="12 13">JEL478</strain>
    </source>
</reference>
<evidence type="ECO:0000259" key="11">
    <source>
        <dbReference type="Pfam" id="PF20268"/>
    </source>
</evidence>
<dbReference type="InterPro" id="IPR036786">
    <property type="entry name" value="Ribosome_mat_SBDS_N_sf"/>
</dbReference>
<dbReference type="Pfam" id="PF01172">
    <property type="entry name" value="SBDS_N"/>
    <property type="match status" value="1"/>
</dbReference>
<accession>A0A139AL94</accession>
<dbReference type="EMBL" id="KQ965746">
    <property type="protein sequence ID" value="KXS17556.1"/>
    <property type="molecule type" value="Genomic_DNA"/>
</dbReference>
<keyword evidence="13" id="KW-1185">Reference proteome</keyword>
<dbReference type="InterPro" id="IPR018978">
    <property type="entry name" value="SDO1/SBDS_central"/>
</dbReference>
<name>A0A139AL94_GONPJ</name>
<evidence type="ECO:0000259" key="9">
    <source>
        <dbReference type="Pfam" id="PF01172"/>
    </source>
</evidence>
<dbReference type="GO" id="GO:0005737">
    <property type="term" value="C:cytoplasm"/>
    <property type="evidence" value="ECO:0007669"/>
    <property type="project" value="UniProtKB-SubCell"/>
</dbReference>
<dbReference type="InterPro" id="IPR037188">
    <property type="entry name" value="Sdo1/SBDS_central_sf"/>
</dbReference>
<feature type="domain" description="Ribosome maturation protein SDO1/SBDS central" evidence="10">
    <location>
        <begin position="110"/>
        <end position="173"/>
    </location>
</feature>
<dbReference type="GO" id="GO:0042256">
    <property type="term" value="P:cytosolic ribosome assembly"/>
    <property type="evidence" value="ECO:0007669"/>
    <property type="project" value="EnsemblFungi"/>
</dbReference>
<dbReference type="GO" id="GO:0070180">
    <property type="term" value="F:large ribosomal subunit rRNA binding"/>
    <property type="evidence" value="ECO:0007669"/>
    <property type="project" value="EnsemblFungi"/>
</dbReference>
<dbReference type="InterPro" id="IPR046928">
    <property type="entry name" value="SDO1/SBDS_C"/>
</dbReference>
<proteinExistence type="inferred from homology"/>
<evidence type="ECO:0000313" key="13">
    <source>
        <dbReference type="Proteomes" id="UP000070544"/>
    </source>
</evidence>
<dbReference type="PANTHER" id="PTHR10927:SF1">
    <property type="entry name" value="RIBOSOME MATURATION PROTEIN SBDS"/>
    <property type="match status" value="1"/>
</dbReference>